<protein>
    <submittedName>
        <fullName evidence="2">Uncharacterized protein</fullName>
    </submittedName>
</protein>
<evidence type="ECO:0000256" key="1">
    <source>
        <dbReference type="SAM" id="Phobius"/>
    </source>
</evidence>
<proteinExistence type="predicted"/>
<feature type="transmembrane region" description="Helical" evidence="1">
    <location>
        <begin position="14"/>
        <end position="36"/>
    </location>
</feature>
<evidence type="ECO:0000313" key="2">
    <source>
        <dbReference type="EMBL" id="DAF56238.1"/>
    </source>
</evidence>
<sequence>MYIYVLLFKAPCKAYMRLFMLSLCLYSEVILVYTSISTQKKAHPERCTLFTMLIYLFTH</sequence>
<keyword evidence="1" id="KW-1133">Transmembrane helix</keyword>
<name>A0A8S5SZ55_9CAUD</name>
<keyword evidence="1" id="KW-0472">Membrane</keyword>
<dbReference type="EMBL" id="BK032710">
    <property type="protein sequence ID" value="DAF56238.1"/>
    <property type="molecule type" value="Genomic_DNA"/>
</dbReference>
<organism evidence="2">
    <name type="scientific">Podoviridae sp. ctxqo3</name>
    <dbReference type="NCBI Taxonomy" id="2827755"/>
    <lineage>
        <taxon>Viruses</taxon>
        <taxon>Duplodnaviria</taxon>
        <taxon>Heunggongvirae</taxon>
        <taxon>Uroviricota</taxon>
        <taxon>Caudoviricetes</taxon>
    </lineage>
</organism>
<accession>A0A8S5SZ55</accession>
<reference evidence="2" key="1">
    <citation type="journal article" date="2021" name="Proc. Natl. Acad. Sci. U.S.A.">
        <title>A Catalog of Tens of Thousands of Viruses from Human Metagenomes Reveals Hidden Associations with Chronic Diseases.</title>
        <authorList>
            <person name="Tisza M.J."/>
            <person name="Buck C.B."/>
        </authorList>
    </citation>
    <scope>NUCLEOTIDE SEQUENCE</scope>
    <source>
        <strain evidence="2">Ctxqo3</strain>
    </source>
</reference>
<keyword evidence="1" id="KW-0812">Transmembrane</keyword>